<proteinExistence type="predicted"/>
<dbReference type="KEGG" id="ccro:CMC5_022960"/>
<keyword evidence="2" id="KW-1185">Reference proteome</keyword>
<gene>
    <name evidence="1" type="ORF">CMC5_022960</name>
</gene>
<name>A0A0K1EC64_CHOCO</name>
<sequence length="109" mass="12332">MSTLLGEIQFSEIVLDGEEPHIRGWFISRYDKRLWTSHFENWGALALVDAYATLLGLTKTDEQMRALISEVHFATTEGDSSDFFIHLVPETAASLSDLTPSHWESYLLG</sequence>
<evidence type="ECO:0000313" key="2">
    <source>
        <dbReference type="Proteomes" id="UP000067626"/>
    </source>
</evidence>
<protein>
    <submittedName>
        <fullName evidence="1">Uncharacterized protein</fullName>
    </submittedName>
</protein>
<reference evidence="1 2" key="1">
    <citation type="submission" date="2015-07" db="EMBL/GenBank/DDBJ databases">
        <title>Genome analysis of myxobacterium Chondromyces crocatus Cm c5 reveals a high potential for natural compound synthesis and the genetic basis for the loss of fruiting body formation.</title>
        <authorList>
            <person name="Zaburannyi N."/>
            <person name="Bunk B."/>
            <person name="Maier J."/>
            <person name="Overmann J."/>
            <person name="Mueller R."/>
        </authorList>
    </citation>
    <scope>NUCLEOTIDE SEQUENCE [LARGE SCALE GENOMIC DNA]</scope>
    <source>
        <strain evidence="1 2">Cm c5</strain>
    </source>
</reference>
<dbReference type="RefSeq" id="WP_050430427.1">
    <property type="nucleotide sequence ID" value="NZ_CP012159.1"/>
</dbReference>
<dbReference type="Proteomes" id="UP000067626">
    <property type="component" value="Chromosome"/>
</dbReference>
<dbReference type="EMBL" id="CP012159">
    <property type="protein sequence ID" value="AKT38153.1"/>
    <property type="molecule type" value="Genomic_DNA"/>
</dbReference>
<dbReference type="OrthoDB" id="9840734at2"/>
<dbReference type="AlphaFoldDB" id="A0A0K1EC64"/>
<organism evidence="1 2">
    <name type="scientific">Chondromyces crocatus</name>
    <dbReference type="NCBI Taxonomy" id="52"/>
    <lineage>
        <taxon>Bacteria</taxon>
        <taxon>Pseudomonadati</taxon>
        <taxon>Myxococcota</taxon>
        <taxon>Polyangia</taxon>
        <taxon>Polyangiales</taxon>
        <taxon>Polyangiaceae</taxon>
        <taxon>Chondromyces</taxon>
    </lineage>
</organism>
<accession>A0A0K1EC64</accession>
<evidence type="ECO:0000313" key="1">
    <source>
        <dbReference type="EMBL" id="AKT38153.1"/>
    </source>
</evidence>